<proteinExistence type="predicted"/>
<organism evidence="1 2">
    <name type="scientific">Nocardioides aurantiacus</name>
    <dbReference type="NCBI Taxonomy" id="86796"/>
    <lineage>
        <taxon>Bacteria</taxon>
        <taxon>Bacillati</taxon>
        <taxon>Actinomycetota</taxon>
        <taxon>Actinomycetes</taxon>
        <taxon>Propionibacteriales</taxon>
        <taxon>Nocardioidaceae</taxon>
        <taxon>Nocardioides</taxon>
    </lineage>
</organism>
<name>A0A3N2CW62_9ACTN</name>
<evidence type="ECO:0000313" key="2">
    <source>
        <dbReference type="Proteomes" id="UP000281738"/>
    </source>
</evidence>
<sequence length="50" mass="5340">MIRLAPDLALVTHNGTSTVHHIPTRGEVLDKHGLHGVVGLADVLHGWAVQ</sequence>
<protein>
    <submittedName>
        <fullName evidence="1">Uncharacterized protein</fullName>
    </submittedName>
</protein>
<evidence type="ECO:0000313" key="1">
    <source>
        <dbReference type="EMBL" id="ROR91723.1"/>
    </source>
</evidence>
<comment type="caution">
    <text evidence="1">The sequence shown here is derived from an EMBL/GenBank/DDBJ whole genome shotgun (WGS) entry which is preliminary data.</text>
</comment>
<accession>A0A3N2CW62</accession>
<reference evidence="1 2" key="1">
    <citation type="submission" date="2018-11" db="EMBL/GenBank/DDBJ databases">
        <title>Sequencing the genomes of 1000 actinobacteria strains.</title>
        <authorList>
            <person name="Klenk H.-P."/>
        </authorList>
    </citation>
    <scope>NUCLEOTIDE SEQUENCE [LARGE SCALE GENOMIC DNA]</scope>
    <source>
        <strain evidence="1 2">DSM 12652</strain>
    </source>
</reference>
<keyword evidence="2" id="KW-1185">Reference proteome</keyword>
<dbReference type="AlphaFoldDB" id="A0A3N2CW62"/>
<gene>
    <name evidence="1" type="ORF">EDD33_2598</name>
</gene>
<dbReference type="Proteomes" id="UP000281738">
    <property type="component" value="Unassembled WGS sequence"/>
</dbReference>
<dbReference type="EMBL" id="RKHO01000001">
    <property type="protein sequence ID" value="ROR91723.1"/>
    <property type="molecule type" value="Genomic_DNA"/>
</dbReference>
<dbReference type="RefSeq" id="WP_170169808.1">
    <property type="nucleotide sequence ID" value="NZ_RKHO01000001.1"/>
</dbReference>